<keyword evidence="4" id="KW-0406">Ion transport</keyword>
<gene>
    <name evidence="7" type="ORF">AKL17_4271</name>
</gene>
<dbReference type="RefSeq" id="WP_066817036.1">
    <property type="nucleotide sequence ID" value="NZ_CP012661.1"/>
</dbReference>
<evidence type="ECO:0000256" key="2">
    <source>
        <dbReference type="ARBA" id="ARBA00008814"/>
    </source>
</evidence>
<keyword evidence="8" id="KW-1185">Reference proteome</keyword>
<proteinExistence type="inferred from homology"/>
<dbReference type="Pfam" id="PF01497">
    <property type="entry name" value="Peripla_BP_2"/>
    <property type="match status" value="1"/>
</dbReference>
<keyword evidence="3" id="KW-0813">Transport</keyword>
<evidence type="ECO:0000256" key="4">
    <source>
        <dbReference type="ARBA" id="ARBA00022496"/>
    </source>
</evidence>
<dbReference type="NCBIfam" id="NF008200">
    <property type="entry name" value="PRK10957.1"/>
    <property type="match status" value="1"/>
</dbReference>
<dbReference type="SUPFAM" id="SSF53807">
    <property type="entry name" value="Helical backbone' metal receptor"/>
    <property type="match status" value="1"/>
</dbReference>
<dbReference type="AlphaFoldDB" id="A0A159Z9R8"/>
<protein>
    <submittedName>
        <fullName evidence="7">Iron-enterobactin transporter periplasmic binding protein</fullName>
    </submittedName>
</protein>
<name>A0A159Z9R8_9RHOB</name>
<evidence type="ECO:0000313" key="7">
    <source>
        <dbReference type="EMBL" id="AMY71484.1"/>
    </source>
</evidence>
<comment type="subcellular location">
    <subcellularLocation>
        <location evidence="1">Cell envelope</location>
    </subcellularLocation>
</comment>
<dbReference type="STRING" id="1335048.AKL17_4271"/>
<evidence type="ECO:0000256" key="1">
    <source>
        <dbReference type="ARBA" id="ARBA00004196"/>
    </source>
</evidence>
<sequence length="322" mass="33518">MHRRHLIWSLAAFPLALGTGLAPGPSRAQGDGWPREVLHEAGTLTLRAAPQRIVSTSPSLTGTLLAIGVPVQATAATTRSALTDDKGFFRQWAAVADARGVGILYPDRNFDIEALMVAAPDLVIGSATGADSILPYLAEAEALGLPVLVLDYSSQGWQEVARKLGRATGHEAGAEAAIRDFGARAAAAAAGLRLPPGPVNIVGYDIGGTYSIGQTASPQAQVLAALGFTVVPLPDHMRGAITRATDGDFISRENLAAAITADTVFLLRGDEAQVATFLADPLLANLPAVKAGAVHPLGLSSFRVDYYSALEMIETVAAHFRA</sequence>
<dbReference type="InterPro" id="IPR051313">
    <property type="entry name" value="Bact_iron-sidero_bind"/>
</dbReference>
<feature type="domain" description="Fe/B12 periplasmic-binding" evidence="6">
    <location>
        <begin position="52"/>
        <end position="322"/>
    </location>
</feature>
<comment type="similarity">
    <text evidence="2">Belongs to the bacterial solute-binding protein 8 family.</text>
</comment>
<evidence type="ECO:0000313" key="8">
    <source>
        <dbReference type="Proteomes" id="UP000076128"/>
    </source>
</evidence>
<keyword evidence="5" id="KW-0732">Signal</keyword>
<dbReference type="PATRIC" id="fig|1335048.3.peg.4438"/>
<evidence type="ECO:0000256" key="3">
    <source>
        <dbReference type="ARBA" id="ARBA00022448"/>
    </source>
</evidence>
<reference evidence="7 8" key="1">
    <citation type="submission" date="2015-09" db="EMBL/GenBank/DDBJ databases">
        <title>Complete genome sequence of Defluviimonas alba cai42t isolated from an oilfield in Xinjiang.</title>
        <authorList>
            <person name="Geng S."/>
            <person name="Pan X."/>
            <person name="Wu X."/>
        </authorList>
    </citation>
    <scope>NUCLEOTIDE SEQUENCE [LARGE SCALE GENOMIC DNA]</scope>
    <source>
        <strain evidence="8">cai42</strain>
    </source>
</reference>
<dbReference type="GO" id="GO:1901678">
    <property type="term" value="P:iron coordination entity transport"/>
    <property type="evidence" value="ECO:0007669"/>
    <property type="project" value="UniProtKB-ARBA"/>
</dbReference>
<dbReference type="OrthoDB" id="9793175at2"/>
<dbReference type="PANTHER" id="PTHR30532:SF24">
    <property type="entry name" value="FERRIC ENTEROBACTIN-BINDING PERIPLASMIC PROTEIN FEPB"/>
    <property type="match status" value="1"/>
</dbReference>
<dbReference type="PROSITE" id="PS50983">
    <property type="entry name" value="FE_B12_PBP"/>
    <property type="match status" value="1"/>
</dbReference>
<dbReference type="Gene3D" id="3.40.50.1980">
    <property type="entry name" value="Nitrogenase molybdenum iron protein domain"/>
    <property type="match status" value="2"/>
</dbReference>
<dbReference type="GO" id="GO:0030288">
    <property type="term" value="C:outer membrane-bounded periplasmic space"/>
    <property type="evidence" value="ECO:0007669"/>
    <property type="project" value="TreeGrafter"/>
</dbReference>
<evidence type="ECO:0000259" key="6">
    <source>
        <dbReference type="PROSITE" id="PS50983"/>
    </source>
</evidence>
<keyword evidence="4" id="KW-0408">Iron</keyword>
<keyword evidence="4" id="KW-0410">Iron transport</keyword>
<organism evidence="7 8">
    <name type="scientific">Frigidibacter mobilis</name>
    <dbReference type="NCBI Taxonomy" id="1335048"/>
    <lineage>
        <taxon>Bacteria</taxon>
        <taxon>Pseudomonadati</taxon>
        <taxon>Pseudomonadota</taxon>
        <taxon>Alphaproteobacteria</taxon>
        <taxon>Rhodobacterales</taxon>
        <taxon>Paracoccaceae</taxon>
        <taxon>Frigidibacter</taxon>
    </lineage>
</organism>
<dbReference type="EMBL" id="CP012661">
    <property type="protein sequence ID" value="AMY71484.1"/>
    <property type="molecule type" value="Genomic_DNA"/>
</dbReference>
<dbReference type="Proteomes" id="UP000076128">
    <property type="component" value="Chromosome"/>
</dbReference>
<evidence type="ECO:0000256" key="5">
    <source>
        <dbReference type="ARBA" id="ARBA00022729"/>
    </source>
</evidence>
<accession>A0A159Z9R8</accession>
<dbReference type="InterPro" id="IPR002491">
    <property type="entry name" value="ABC_transptr_periplasmic_BD"/>
</dbReference>
<dbReference type="KEGG" id="daa:AKL17_4271"/>
<dbReference type="PANTHER" id="PTHR30532">
    <property type="entry name" value="IRON III DICITRATE-BINDING PERIPLASMIC PROTEIN"/>
    <property type="match status" value="1"/>
</dbReference>